<dbReference type="EMBL" id="CAJNOV010006079">
    <property type="protein sequence ID" value="CAF1235463.1"/>
    <property type="molecule type" value="Genomic_DNA"/>
</dbReference>
<protein>
    <submittedName>
        <fullName evidence="1">Uncharacterized protein</fullName>
    </submittedName>
</protein>
<dbReference type="PANTHER" id="PTHR46601:SF1">
    <property type="entry name" value="ADF-H DOMAIN-CONTAINING PROTEIN"/>
    <property type="match status" value="1"/>
</dbReference>
<gene>
    <name evidence="1" type="ORF">CJN711_LOCUS13717</name>
</gene>
<name>A0A814Z0L7_9BILA</name>
<dbReference type="AlphaFoldDB" id="A0A814Z0L7"/>
<comment type="caution">
    <text evidence="1">The sequence shown here is derived from an EMBL/GenBank/DDBJ whole genome shotgun (WGS) entry which is preliminary data.</text>
</comment>
<sequence>MTNCSHPTAHPRHVRGAVLSSIPQGKRRITAQMVVKMNKYFRKRYKGKLLAVKENSLLCGTCFAREQRRTSSYKNTTVHSSEEEFRQSVPLDGLVSHSPLPKKIRRSSISLDDPIETSRSLCLHSTPLAPGKRSIIDSIHNISLTDMSSPSDVETTSDFKSKSDKNKLNGLLDVFDLSPIKDTRNTNVLHEKCQLLLKNTKVLSNSFKSSSSSSTNDITLENNISYEDMNHLVVGFQKLVLMSDHAERIRLLTLCPPTWGRRNISKQFSVTEWVGRMAIELCESIGVLAIYENNQDRGKISPLAIQTVLAYYEDDVISRCSSNTKDTINVKQNNGEKKPVCCRYMVMSLQEAFELFKTFSTVIQESIKSNSLIEKIVCSRENSSCMYGNCLLCRTKVPSTEIPTLYSGIDLDEEVNWMKWANVNGKIDIHRLSGSVGDLLIEMDHQWSKFIMHSYITHAQFEHIRNLKQSLASDSALVHMDFAENYALEVQNEVMSKHWSTKQAALFTIQIRTNNEIINIVIVSDYLSHDTTFVSCAQKLICNHIKTFYPLVTTILYLSDGCSGHFKNNFSMLNLIKHYEDYQYKAEWIFYSTSHEKGPVDGLGAVVKSAARRETMRADGPQKALLSPVEFYDFLKQKFCSKSTNSILDMPHIHIGQIANTEKIPIWYLSEFNISEHFDEYLSDRCKTRPSTGPIFGIRSYHHFQLLDNATIRCKTTSDSMSYEDFTMFIQHQSKLKCVKRVLTMNDVNVNDYIAVEYQDDWWLAMIQALEPTLKEQHMTFLHPSGPRTSFKFPVRPDELNIELGNVICLLCQPPTLGTRYNYTIQQHLCDEIQELFSEY</sequence>
<dbReference type="Proteomes" id="UP000663855">
    <property type="component" value="Unassembled WGS sequence"/>
</dbReference>
<proteinExistence type="predicted"/>
<dbReference type="PANTHER" id="PTHR46601">
    <property type="entry name" value="ULP_PROTEASE DOMAIN-CONTAINING PROTEIN"/>
    <property type="match status" value="1"/>
</dbReference>
<evidence type="ECO:0000313" key="1">
    <source>
        <dbReference type="EMBL" id="CAF1235463.1"/>
    </source>
</evidence>
<organism evidence="1 2">
    <name type="scientific">Rotaria magnacalcarata</name>
    <dbReference type="NCBI Taxonomy" id="392030"/>
    <lineage>
        <taxon>Eukaryota</taxon>
        <taxon>Metazoa</taxon>
        <taxon>Spiralia</taxon>
        <taxon>Gnathifera</taxon>
        <taxon>Rotifera</taxon>
        <taxon>Eurotatoria</taxon>
        <taxon>Bdelloidea</taxon>
        <taxon>Philodinida</taxon>
        <taxon>Philodinidae</taxon>
        <taxon>Rotaria</taxon>
    </lineage>
</organism>
<reference evidence="1" key="1">
    <citation type="submission" date="2021-02" db="EMBL/GenBank/DDBJ databases">
        <authorList>
            <person name="Nowell W R."/>
        </authorList>
    </citation>
    <scope>NUCLEOTIDE SEQUENCE</scope>
</reference>
<accession>A0A814Z0L7</accession>
<evidence type="ECO:0000313" key="2">
    <source>
        <dbReference type="Proteomes" id="UP000663855"/>
    </source>
</evidence>